<keyword evidence="1" id="KW-0762">Sugar transport</keyword>
<dbReference type="EMBL" id="DYXG01000093">
    <property type="protein sequence ID" value="HJE97822.1"/>
    <property type="molecule type" value="Genomic_DNA"/>
</dbReference>
<dbReference type="PANTHER" id="PTHR11328">
    <property type="entry name" value="MAJOR FACILITATOR SUPERFAMILY DOMAIN-CONTAINING PROTEIN"/>
    <property type="match status" value="1"/>
</dbReference>
<dbReference type="GO" id="GO:0008643">
    <property type="term" value="P:carbohydrate transport"/>
    <property type="evidence" value="ECO:0007669"/>
    <property type="project" value="InterPro"/>
</dbReference>
<keyword evidence="1" id="KW-0813">Transport</keyword>
<dbReference type="GO" id="GO:0015293">
    <property type="term" value="F:symporter activity"/>
    <property type="evidence" value="ECO:0007669"/>
    <property type="project" value="InterPro"/>
</dbReference>
<dbReference type="AlphaFoldDB" id="A0A921K199"/>
<organism evidence="3 4">
    <name type="scientific">Ligilactobacillus acidipiscis</name>
    <dbReference type="NCBI Taxonomy" id="89059"/>
    <lineage>
        <taxon>Bacteria</taxon>
        <taxon>Bacillati</taxon>
        <taxon>Bacillota</taxon>
        <taxon>Bacilli</taxon>
        <taxon>Lactobacillales</taxon>
        <taxon>Lactobacillaceae</taxon>
        <taxon>Ligilactobacillus</taxon>
    </lineage>
</organism>
<keyword evidence="2" id="KW-0472">Membrane</keyword>
<protein>
    <submittedName>
        <fullName evidence="3">MFS transporter</fullName>
    </submittedName>
</protein>
<dbReference type="InterPro" id="IPR039672">
    <property type="entry name" value="MFS_2"/>
</dbReference>
<reference evidence="3" key="2">
    <citation type="submission" date="2021-09" db="EMBL/GenBank/DDBJ databases">
        <authorList>
            <person name="Gilroy R."/>
        </authorList>
    </citation>
    <scope>NUCLEOTIDE SEQUENCE</scope>
    <source>
        <strain evidence="3">CHK174-6876</strain>
    </source>
</reference>
<feature type="transmembrane region" description="Helical" evidence="2">
    <location>
        <begin position="161"/>
        <end position="179"/>
    </location>
</feature>
<dbReference type="PANTHER" id="PTHR11328:SF24">
    <property type="entry name" value="MAJOR FACILITATOR SUPERFAMILY (MFS) PROFILE DOMAIN-CONTAINING PROTEIN"/>
    <property type="match status" value="1"/>
</dbReference>
<feature type="transmembrane region" description="Helical" evidence="2">
    <location>
        <begin position="440"/>
        <end position="460"/>
    </location>
</feature>
<evidence type="ECO:0000313" key="3">
    <source>
        <dbReference type="EMBL" id="HJE97822.1"/>
    </source>
</evidence>
<sequence>MKLSDKISKRVYTPRKINIWTSLGFGINDFVGGGGMTIMGAWLLFFFTTYCGLSATQGGLIMGIARVLDAILSLFAGAVTDNFYKTKLGKKFGRRHFWLTFGAPFLLIFATIWIPSMNFWYYLVIYVAYDLLSSLLLIPWETLPTEMTKDFDERTKLSSTRMFISAGGTFLATFIPGQLFKILGQDSPVPFFINGLIFAIIFVTGMFISSFSTWEKPVSEVEREAAQAAEGKEKVTGLWAKTKNIFGGYGDALKIKAFRQHLCIYLFSFTGKDVYNTVFTYFIVFCLGATATLSANLMSLSIIGVVIPLIAGPAMIKFGPKFLYNVSYITMIVMLAGYYFLFKNNIAIVGGMVILIYVMSFIYQAARATLEFTPWNVFPFIPDLDEIVTTESHSGAFASLMNFARKSTVAISTIIVGMILDSNGFVKNNLHQTVQAQNTIANILLFGAGGLILIALIISWKFDLNKQSHKVVTDEIARLRAGGSKADATELTKKTVEDLTGTPYKKVWNKK</sequence>
<feature type="transmembrane region" description="Helical" evidence="2">
    <location>
        <begin position="191"/>
        <end position="214"/>
    </location>
</feature>
<feature type="transmembrane region" description="Helical" evidence="2">
    <location>
        <begin position="274"/>
        <end position="291"/>
    </location>
</feature>
<reference evidence="3" key="1">
    <citation type="journal article" date="2021" name="PeerJ">
        <title>Extensive microbial diversity within the chicken gut microbiome revealed by metagenomics and culture.</title>
        <authorList>
            <person name="Gilroy R."/>
            <person name="Ravi A."/>
            <person name="Getino M."/>
            <person name="Pursley I."/>
            <person name="Horton D.L."/>
            <person name="Alikhan N.F."/>
            <person name="Baker D."/>
            <person name="Gharbi K."/>
            <person name="Hall N."/>
            <person name="Watson M."/>
            <person name="Adriaenssens E.M."/>
            <person name="Foster-Nyarko E."/>
            <person name="Jarju S."/>
            <person name="Secka A."/>
            <person name="Antonio M."/>
            <person name="Oren A."/>
            <person name="Chaudhuri R.R."/>
            <person name="La Ragione R."/>
            <person name="Hildebrand F."/>
            <person name="Pallen M.J."/>
        </authorList>
    </citation>
    <scope>NUCLEOTIDE SEQUENCE</scope>
    <source>
        <strain evidence="3">CHK174-6876</strain>
    </source>
</reference>
<accession>A0A921K199</accession>
<dbReference type="InterPro" id="IPR036259">
    <property type="entry name" value="MFS_trans_sf"/>
</dbReference>
<gene>
    <name evidence="3" type="ORF">K8V00_09395</name>
</gene>
<dbReference type="Pfam" id="PF13347">
    <property type="entry name" value="MFS_2"/>
    <property type="match status" value="1"/>
</dbReference>
<feature type="transmembrane region" description="Helical" evidence="2">
    <location>
        <begin position="96"/>
        <end position="114"/>
    </location>
</feature>
<evidence type="ECO:0000313" key="4">
    <source>
        <dbReference type="Proteomes" id="UP000707535"/>
    </source>
</evidence>
<dbReference type="SUPFAM" id="SSF103473">
    <property type="entry name" value="MFS general substrate transporter"/>
    <property type="match status" value="1"/>
</dbReference>
<keyword evidence="2" id="KW-0812">Transmembrane</keyword>
<feature type="transmembrane region" description="Helical" evidence="2">
    <location>
        <begin position="120"/>
        <end position="140"/>
    </location>
</feature>
<evidence type="ECO:0000256" key="2">
    <source>
        <dbReference type="SAM" id="Phobius"/>
    </source>
</evidence>
<feature type="transmembrane region" description="Helical" evidence="2">
    <location>
        <begin position="20"/>
        <end position="47"/>
    </location>
</feature>
<dbReference type="Proteomes" id="UP000707535">
    <property type="component" value="Unassembled WGS sequence"/>
</dbReference>
<dbReference type="Gene3D" id="1.20.1250.20">
    <property type="entry name" value="MFS general substrate transporter like domains"/>
    <property type="match status" value="1"/>
</dbReference>
<dbReference type="GO" id="GO:0005886">
    <property type="term" value="C:plasma membrane"/>
    <property type="evidence" value="ECO:0007669"/>
    <property type="project" value="TreeGrafter"/>
</dbReference>
<feature type="transmembrane region" description="Helical" evidence="2">
    <location>
        <begin position="322"/>
        <end position="340"/>
    </location>
</feature>
<keyword evidence="2" id="KW-1133">Transmembrane helix</keyword>
<feature type="transmembrane region" description="Helical" evidence="2">
    <location>
        <begin position="346"/>
        <end position="366"/>
    </location>
</feature>
<comment type="caution">
    <text evidence="3">The sequence shown here is derived from an EMBL/GenBank/DDBJ whole genome shotgun (WGS) entry which is preliminary data.</text>
</comment>
<proteinExistence type="predicted"/>
<feature type="transmembrane region" description="Helical" evidence="2">
    <location>
        <begin position="403"/>
        <end position="420"/>
    </location>
</feature>
<evidence type="ECO:0000256" key="1">
    <source>
        <dbReference type="ARBA" id="ARBA00022597"/>
    </source>
</evidence>
<dbReference type="CDD" id="cd17332">
    <property type="entry name" value="MFS_MelB_like"/>
    <property type="match status" value="1"/>
</dbReference>
<name>A0A921K199_9LACO</name>
<feature type="transmembrane region" description="Helical" evidence="2">
    <location>
        <begin position="59"/>
        <end position="84"/>
    </location>
</feature>